<dbReference type="InterPro" id="IPR037171">
    <property type="entry name" value="NagB/RpiA_transferase-like"/>
</dbReference>
<comment type="caution">
    <text evidence="6">The sequence shown here is derived from an EMBL/GenBank/DDBJ whole genome shotgun (WGS) entry which is preliminary data.</text>
</comment>
<dbReference type="GO" id="GO:0030272">
    <property type="term" value="F:5-formyltetrahydrofolate cyclo-ligase activity"/>
    <property type="evidence" value="ECO:0007669"/>
    <property type="project" value="UniProtKB-EC"/>
</dbReference>
<dbReference type="OrthoDB" id="2015992at2759"/>
<comment type="catalytic activity">
    <reaction evidence="4">
        <text>(6S)-5-formyl-5,6,7,8-tetrahydrofolate + ATP = (6R)-5,10-methenyltetrahydrofolate + ADP + phosphate</text>
        <dbReference type="Rhea" id="RHEA:10488"/>
        <dbReference type="ChEBI" id="CHEBI:30616"/>
        <dbReference type="ChEBI" id="CHEBI:43474"/>
        <dbReference type="ChEBI" id="CHEBI:57455"/>
        <dbReference type="ChEBI" id="CHEBI:57457"/>
        <dbReference type="ChEBI" id="CHEBI:456216"/>
        <dbReference type="EC" id="6.3.3.2"/>
    </reaction>
</comment>
<evidence type="ECO:0000256" key="4">
    <source>
        <dbReference type="ARBA" id="ARBA00036539"/>
    </source>
</evidence>
<proteinExistence type="inferred from homology"/>
<dbReference type="InParanoid" id="A0A1V8T2Q7"/>
<gene>
    <name evidence="6" type="ORF">B0A48_09267</name>
</gene>
<dbReference type="EMBL" id="NAJO01000019">
    <property type="protein sequence ID" value="OQO05498.1"/>
    <property type="molecule type" value="Genomic_DNA"/>
</dbReference>
<dbReference type="PANTHER" id="PTHR23407:SF1">
    <property type="entry name" value="5-FORMYLTETRAHYDROFOLATE CYCLO-LIGASE"/>
    <property type="match status" value="1"/>
</dbReference>
<dbReference type="EC" id="6.3.3.2" evidence="5"/>
<name>A0A1V8T2Q7_9PEZI</name>
<sequence>MSCCLAEIPPSALSAGARALKAQAMNQQLSTMTSPTTDMRDAKHALRQSIRAKLPAASTGALVRQSRAGQDLVLTMSEYMHANRIGVYLSMPVGEASTDILVRDALYCGKAVFVPYLHRPKVQTGKGRRVMDMLRLQDVAEYEGLERHRWGIPSLSDESVEGRESAMGGVGVEVGNEGRAEVVAELDLIVVPGVAFDAEGKRLGHGAGFYDEFLARYCENGKRRKPYLVGLCLAEQFVGNEVEIPTTEWDWQVDAVAVGDGRFVTCGHA</sequence>
<evidence type="ECO:0000256" key="1">
    <source>
        <dbReference type="ARBA" id="ARBA00010638"/>
    </source>
</evidence>
<dbReference type="Gene3D" id="3.40.50.10420">
    <property type="entry name" value="NagB/RpiA/CoA transferase-like"/>
    <property type="match status" value="1"/>
</dbReference>
<evidence type="ECO:0000313" key="6">
    <source>
        <dbReference type="EMBL" id="OQO05498.1"/>
    </source>
</evidence>
<dbReference type="GO" id="GO:0005524">
    <property type="term" value="F:ATP binding"/>
    <property type="evidence" value="ECO:0007669"/>
    <property type="project" value="UniProtKB-KW"/>
</dbReference>
<dbReference type="Proteomes" id="UP000192596">
    <property type="component" value="Unassembled WGS sequence"/>
</dbReference>
<evidence type="ECO:0000313" key="7">
    <source>
        <dbReference type="Proteomes" id="UP000192596"/>
    </source>
</evidence>
<evidence type="ECO:0000256" key="5">
    <source>
        <dbReference type="ARBA" id="ARBA00038966"/>
    </source>
</evidence>
<evidence type="ECO:0000256" key="3">
    <source>
        <dbReference type="ARBA" id="ARBA00022840"/>
    </source>
</evidence>
<dbReference type="GO" id="GO:0035999">
    <property type="term" value="P:tetrahydrofolate interconversion"/>
    <property type="evidence" value="ECO:0007669"/>
    <property type="project" value="TreeGrafter"/>
</dbReference>
<dbReference type="InterPro" id="IPR002698">
    <property type="entry name" value="FTHF_cligase"/>
</dbReference>
<dbReference type="PANTHER" id="PTHR23407">
    <property type="entry name" value="ATPASE INHIBITOR/5-FORMYLTETRAHYDROFOLATE CYCLO-LIGASE"/>
    <property type="match status" value="1"/>
</dbReference>
<dbReference type="FunCoup" id="A0A1V8T2Q7">
    <property type="interactions" value="392"/>
</dbReference>
<keyword evidence="3" id="KW-0067">ATP-binding</keyword>
<protein>
    <recommendedName>
        <fullName evidence="5">5-formyltetrahydrofolate cyclo-ligase</fullName>
        <ecNumber evidence="5">6.3.3.2</ecNumber>
    </recommendedName>
</protein>
<dbReference type="Pfam" id="PF01812">
    <property type="entry name" value="5-FTHF_cyc-lig"/>
    <property type="match status" value="1"/>
</dbReference>
<dbReference type="SUPFAM" id="SSF100950">
    <property type="entry name" value="NagB/RpiA/CoA transferase-like"/>
    <property type="match status" value="1"/>
</dbReference>
<accession>A0A1V8T2Q7</accession>
<dbReference type="AlphaFoldDB" id="A0A1V8T2Q7"/>
<keyword evidence="7" id="KW-1185">Reference proteome</keyword>
<reference evidence="7" key="1">
    <citation type="submission" date="2017-03" db="EMBL/GenBank/DDBJ databases">
        <title>Genomes of endolithic fungi from Antarctica.</title>
        <authorList>
            <person name="Coleine C."/>
            <person name="Masonjones S."/>
            <person name="Stajich J.E."/>
        </authorList>
    </citation>
    <scope>NUCLEOTIDE SEQUENCE [LARGE SCALE GENOMIC DNA]</scope>
    <source>
        <strain evidence="7">CCFEE 5527</strain>
    </source>
</reference>
<dbReference type="STRING" id="1507870.A0A1V8T2Q7"/>
<dbReference type="GO" id="GO:0009396">
    <property type="term" value="P:folic acid-containing compound biosynthetic process"/>
    <property type="evidence" value="ECO:0007669"/>
    <property type="project" value="TreeGrafter"/>
</dbReference>
<dbReference type="GO" id="GO:0005739">
    <property type="term" value="C:mitochondrion"/>
    <property type="evidence" value="ECO:0007669"/>
    <property type="project" value="TreeGrafter"/>
</dbReference>
<organism evidence="6 7">
    <name type="scientific">Cryoendolithus antarcticus</name>
    <dbReference type="NCBI Taxonomy" id="1507870"/>
    <lineage>
        <taxon>Eukaryota</taxon>
        <taxon>Fungi</taxon>
        <taxon>Dikarya</taxon>
        <taxon>Ascomycota</taxon>
        <taxon>Pezizomycotina</taxon>
        <taxon>Dothideomycetes</taxon>
        <taxon>Dothideomycetidae</taxon>
        <taxon>Cladosporiales</taxon>
        <taxon>Cladosporiaceae</taxon>
        <taxon>Cryoendolithus</taxon>
    </lineage>
</organism>
<dbReference type="InterPro" id="IPR024185">
    <property type="entry name" value="FTHF_cligase-like_sf"/>
</dbReference>
<evidence type="ECO:0000256" key="2">
    <source>
        <dbReference type="ARBA" id="ARBA00022741"/>
    </source>
</evidence>
<keyword evidence="2" id="KW-0547">Nucleotide-binding</keyword>
<comment type="similarity">
    <text evidence="1">Belongs to the 5-formyltetrahydrofolate cyclo-ligase family.</text>
</comment>